<proteinExistence type="predicted"/>
<evidence type="ECO:0000313" key="1">
    <source>
        <dbReference type="EMBL" id="QWM89314.1"/>
    </source>
</evidence>
<keyword evidence="2" id="KW-1185">Reference proteome</keyword>
<gene>
    <name evidence="1" type="primary">gp_15595</name>
</gene>
<dbReference type="EMBL" id="MZ130477">
    <property type="protein sequence ID" value="QWM89314.1"/>
    <property type="molecule type" value="Genomic_DNA"/>
</dbReference>
<protein>
    <recommendedName>
        <fullName evidence="3">Tail fiber protein</fullName>
    </recommendedName>
</protein>
<dbReference type="Proteomes" id="UP000827386">
    <property type="component" value="Segment"/>
</dbReference>
<accession>A0AAE7RTX7</accession>
<organism evidence="1 2">
    <name type="scientific">uncultured phage cr149_1</name>
    <dbReference type="NCBI Taxonomy" id="2986412"/>
    <lineage>
        <taxon>Viruses</taxon>
        <taxon>Duplodnaviria</taxon>
        <taxon>Heunggongvirae</taxon>
        <taxon>Uroviricota</taxon>
        <taxon>Caudoviricetes</taxon>
        <taxon>Crassvirales</taxon>
        <taxon>Suoliviridae</taxon>
        <taxon>Boorivirinae</taxon>
        <taxon>Culoivirus</taxon>
        <taxon>Culoivirus faecalis</taxon>
    </lineage>
</organism>
<dbReference type="RefSeq" id="YP_010358886.1">
    <property type="nucleotide sequence ID" value="NC_062767.1"/>
</dbReference>
<reference evidence="1 2" key="1">
    <citation type="submission" date="2021-04" db="EMBL/GenBank/DDBJ databases">
        <authorList>
            <person name="Shkoporov A.N."/>
            <person name="Stockdale S.R."/>
            <person name="Guerin E."/>
            <person name="Ross R.P."/>
            <person name="Hill C."/>
        </authorList>
    </citation>
    <scope>NUCLEOTIDE SEQUENCE [LARGE SCALE GENOMIC DNA]</scope>
    <source>
        <strain evidence="2">cr149_1</strain>
    </source>
</reference>
<dbReference type="GeneID" id="75692295"/>
<evidence type="ECO:0008006" key="3">
    <source>
        <dbReference type="Google" id="ProtNLM"/>
    </source>
</evidence>
<evidence type="ECO:0000313" key="2">
    <source>
        <dbReference type="Proteomes" id="UP000827386"/>
    </source>
</evidence>
<name>A0AAE7RTX7_9CAUD</name>
<sequence length="613" mass="66637">MSTYNNKYDILASTIAPNPASVKYWADLASNPNGGDLKYFDGKEWKYVNNQATSDIKDLRSDLTSEISRATGRENEIEAKIDALIGDAPEIMDSLPELIDVINNHAEIIEGKVDKVSGKGLSTNDYTTAEKNKLAGIAANANNYTLPTASDSTLGGIKTGFVSTDTKKAVKVQDGKAYVEIDSTNIEINDIPNAESFYSYGVSWQTGSLNATLARIGNLDLHRSLPIQNKMRGCTLADNGTVNHYFKDDWSANEDGTPIKKDGSDGMVMIEIPEFYVKCQSKNGIDSMSISEYALDGYTLVKKQYVSAYEATVDRTKSDTLKLASVVNTTANFRGGNNNAERDEAENTQLGMPLTSTTRANFRKYARNRATGTKWNMLDFFATNTIWLLYTVEYASWNSQLAFNAALTNDGFKQGGLGNGVTNVNGTDWNTFNNYYPIIPCGTSDALGNKTGEVEYTLPSTFKPDNVVKVKVPRYRGIENPFGHLWKNVDGVIFDIKSDADGGTSTIYLAKTEADYGDTVTEGFSELGQLSRKTGYISNTYLGTFIPSEVTGASSTTGRCDNFETIITSSSLRTLFYGGTATNGAPAGLGDCNSNGTVGSSYAHSGSRLVYRP</sequence>
<dbReference type="KEGG" id="vg:75692295"/>